<dbReference type="OMA" id="WNAANHN"/>
<dbReference type="HOGENOM" id="CLU_012243_2_0_1"/>
<feature type="signal peptide" evidence="6">
    <location>
        <begin position="1"/>
        <end position="22"/>
    </location>
</feature>
<dbReference type="InterPro" id="IPR012334">
    <property type="entry name" value="Pectin_lyas_fold"/>
</dbReference>
<gene>
    <name evidence="8" type="ORF">PFICI_10522</name>
</gene>
<dbReference type="Pfam" id="PF01095">
    <property type="entry name" value="Pectinesterase"/>
    <property type="match status" value="1"/>
</dbReference>
<dbReference type="InterPro" id="IPR011050">
    <property type="entry name" value="Pectin_lyase_fold/virulence"/>
</dbReference>
<dbReference type="EMBL" id="KI912115">
    <property type="protein sequence ID" value="ETS78460.1"/>
    <property type="molecule type" value="Genomic_DNA"/>
</dbReference>
<evidence type="ECO:0000313" key="9">
    <source>
        <dbReference type="Proteomes" id="UP000030651"/>
    </source>
</evidence>
<dbReference type="GO" id="GO:0030599">
    <property type="term" value="F:pectinesterase activity"/>
    <property type="evidence" value="ECO:0007669"/>
    <property type="project" value="UniProtKB-EC"/>
</dbReference>
<dbReference type="AlphaFoldDB" id="W3WX83"/>
<proteinExistence type="inferred from homology"/>
<dbReference type="RefSeq" id="XP_007837294.1">
    <property type="nucleotide sequence ID" value="XM_007839103.1"/>
</dbReference>
<evidence type="ECO:0000256" key="3">
    <source>
        <dbReference type="ARBA" id="ARBA00013229"/>
    </source>
</evidence>
<dbReference type="KEGG" id="pfy:PFICI_10522"/>
<keyword evidence="9" id="KW-1185">Reference proteome</keyword>
<evidence type="ECO:0000256" key="1">
    <source>
        <dbReference type="ARBA" id="ARBA00005184"/>
    </source>
</evidence>
<accession>W3WX83</accession>
<evidence type="ECO:0000256" key="6">
    <source>
        <dbReference type="SAM" id="SignalP"/>
    </source>
</evidence>
<dbReference type="EC" id="3.1.1.11" evidence="3"/>
<dbReference type="Proteomes" id="UP000030651">
    <property type="component" value="Unassembled WGS sequence"/>
</dbReference>
<dbReference type="PANTHER" id="PTHR31321">
    <property type="entry name" value="ACYL-COA THIOESTER HYDROLASE YBHC-RELATED"/>
    <property type="match status" value="1"/>
</dbReference>
<dbReference type="Gene3D" id="2.160.20.10">
    <property type="entry name" value="Single-stranded right-handed beta-helix, Pectin lyase-like"/>
    <property type="match status" value="1"/>
</dbReference>
<feature type="domain" description="Pectinesterase catalytic" evidence="7">
    <location>
        <begin position="183"/>
        <end position="367"/>
    </location>
</feature>
<keyword evidence="4" id="KW-0378">Hydrolase</keyword>
<dbReference type="GO" id="GO:0042545">
    <property type="term" value="P:cell wall modification"/>
    <property type="evidence" value="ECO:0007669"/>
    <property type="project" value="InterPro"/>
</dbReference>
<dbReference type="InParanoid" id="W3WX83"/>
<evidence type="ECO:0000259" key="7">
    <source>
        <dbReference type="Pfam" id="PF01095"/>
    </source>
</evidence>
<reference evidence="9" key="1">
    <citation type="journal article" date="2015" name="BMC Genomics">
        <title>Genomic and transcriptomic analysis of the endophytic fungus Pestalotiopsis fici reveals its lifestyle and high potential for synthesis of natural products.</title>
        <authorList>
            <person name="Wang X."/>
            <person name="Zhang X."/>
            <person name="Liu L."/>
            <person name="Xiang M."/>
            <person name="Wang W."/>
            <person name="Sun X."/>
            <person name="Che Y."/>
            <person name="Guo L."/>
            <person name="Liu G."/>
            <person name="Guo L."/>
            <person name="Wang C."/>
            <person name="Yin W.B."/>
            <person name="Stadler M."/>
            <person name="Zhang X."/>
            <person name="Liu X."/>
        </authorList>
    </citation>
    <scope>NUCLEOTIDE SEQUENCE [LARGE SCALE GENOMIC DNA]</scope>
    <source>
        <strain evidence="9">W106-1 / CGMCC3.15140</strain>
    </source>
</reference>
<evidence type="ECO:0000256" key="5">
    <source>
        <dbReference type="ARBA" id="ARBA00023085"/>
    </source>
</evidence>
<dbReference type="STRING" id="1229662.W3WX83"/>
<dbReference type="SUPFAM" id="SSF51126">
    <property type="entry name" value="Pectin lyase-like"/>
    <property type="match status" value="1"/>
</dbReference>
<comment type="pathway">
    <text evidence="1">Glycan metabolism; pectin degradation; 2-dehydro-3-deoxy-D-gluconate from pectin: step 1/5.</text>
</comment>
<dbReference type="GeneID" id="19275535"/>
<feature type="chain" id="PRO_5011110181" description="pectinesterase" evidence="6">
    <location>
        <begin position="23"/>
        <end position="413"/>
    </location>
</feature>
<protein>
    <recommendedName>
        <fullName evidence="3">pectinesterase</fullName>
        <ecNumber evidence="3">3.1.1.11</ecNumber>
    </recommendedName>
</protein>
<dbReference type="OrthoDB" id="3934656at2759"/>
<evidence type="ECO:0000313" key="8">
    <source>
        <dbReference type="EMBL" id="ETS78460.1"/>
    </source>
</evidence>
<evidence type="ECO:0000256" key="4">
    <source>
        <dbReference type="ARBA" id="ARBA00022801"/>
    </source>
</evidence>
<dbReference type="FunFam" id="2.160.20.10:FF:000045">
    <property type="entry name" value="Pectin methylesterase family protein"/>
    <property type="match status" value="1"/>
</dbReference>
<keyword evidence="5" id="KW-0063">Aspartyl esterase</keyword>
<dbReference type="eggNOG" id="ENOG502R6WA">
    <property type="taxonomic scope" value="Eukaryota"/>
</dbReference>
<name>W3WX83_PESFW</name>
<comment type="similarity">
    <text evidence="2">Belongs to the pectinesterase family.</text>
</comment>
<keyword evidence="6" id="KW-0732">Signal</keyword>
<dbReference type="PANTHER" id="PTHR31321:SF137">
    <property type="entry name" value="PECTIN METHYL ESTERASE (EUROFUNG)"/>
    <property type="match status" value="1"/>
</dbReference>
<organism evidence="8 9">
    <name type="scientific">Pestalotiopsis fici (strain W106-1 / CGMCC3.15140)</name>
    <dbReference type="NCBI Taxonomy" id="1229662"/>
    <lineage>
        <taxon>Eukaryota</taxon>
        <taxon>Fungi</taxon>
        <taxon>Dikarya</taxon>
        <taxon>Ascomycota</taxon>
        <taxon>Pezizomycotina</taxon>
        <taxon>Sordariomycetes</taxon>
        <taxon>Xylariomycetidae</taxon>
        <taxon>Amphisphaeriales</taxon>
        <taxon>Sporocadaceae</taxon>
        <taxon>Pestalotiopsis</taxon>
    </lineage>
</organism>
<dbReference type="InterPro" id="IPR000070">
    <property type="entry name" value="Pectinesterase_cat"/>
</dbReference>
<dbReference type="UniPathway" id="UPA00545">
    <property type="reaction ID" value="UER00823"/>
</dbReference>
<sequence length="413" mass="44123">MPLPLRLPAVLAYTGLFLSALATCQTSPAQTYAECQKKTADALSGCPEGTLYVSQNDTSANFTSIQAAIASIPNNTDAYTILIGAGVYTEQLNVTRQGPLTLLGQSDRPANGEAYSNVFGSNATDQAAVNDVQIYWNAANFNKTFTDNVYTGVLTIGPTLNATLTGSGPTGFAVPDDTPFGCSKFSAYNIDFRNEQYPYSNGPAHALGVSRANAGFYSCGFYSWQDTIYIGKLGNAYFHDTVVAGQTDFLYGFGTFYIANSTLSLRSCGGGITAWKGTNTTFVNKYGVYIADSQVLAANTSIAPAIVDKCSLGRPWNAEHRSLFTNTYFDPSILPAGYTEWSGATNGNMGVNTTMAVYNVYGPGYDAAAEEASNVTIVFDEEQATPYLLPEDVFMTEDGSQPNIAWIDFDGAS</sequence>
<evidence type="ECO:0000256" key="2">
    <source>
        <dbReference type="ARBA" id="ARBA00008891"/>
    </source>
</evidence>
<dbReference type="GO" id="GO:0045490">
    <property type="term" value="P:pectin catabolic process"/>
    <property type="evidence" value="ECO:0007669"/>
    <property type="project" value="UniProtKB-UniPathway"/>
</dbReference>